<dbReference type="InterPro" id="IPR013655">
    <property type="entry name" value="PAS_fold_3"/>
</dbReference>
<dbReference type="InterPro" id="IPR001789">
    <property type="entry name" value="Sig_transdc_resp-reg_receiver"/>
</dbReference>
<keyword evidence="6 17" id="KW-0418">Kinase</keyword>
<dbReference type="SUPFAM" id="SSF55874">
    <property type="entry name" value="ATPase domain of HSP90 chaperone/DNA topoisomerase II/histidine kinase"/>
    <property type="match status" value="1"/>
</dbReference>
<evidence type="ECO:0000256" key="5">
    <source>
        <dbReference type="ARBA" id="ARBA00022741"/>
    </source>
</evidence>
<dbReference type="Gene3D" id="1.10.287.130">
    <property type="match status" value="1"/>
</dbReference>
<dbReference type="SMART" id="SM00387">
    <property type="entry name" value="HATPase_c"/>
    <property type="match status" value="1"/>
</dbReference>
<dbReference type="InterPro" id="IPR000014">
    <property type="entry name" value="PAS"/>
</dbReference>
<comment type="catalytic activity">
    <reaction evidence="1">
        <text>ATP + protein L-histidine = ADP + protein N-phospho-L-histidine.</text>
        <dbReference type="EC" id="2.7.13.3"/>
    </reaction>
</comment>
<comment type="subunit">
    <text evidence="10">At low DSF concentrations, interacts with RpfF.</text>
</comment>
<sequence>MALHNPQLARKLASVLGDDPEAALEHLQSVLAEQSPALASSVSRVLEAADSLVSKYARLHGVQSELSGDAFSDWHLGGGRIESGRNWKQLLGYAEDELADSIAAWRKLAHPEDLKAFNAVVAAHAQGETPVFHCTCRLRTKTGKWKWLLLKGRIIAHDEHGAPLRMLLLQRDISDFKQAEEAALVAKEAAESANRARGTFLANMSHEIRTPMNGIIGMTDLALDTQLDAEQRHYLKTVKSSAESLLAIVNDILDFSKIEAGKLRFEEIPFPLSNLVFDAARTQAITAHKKGLELIISLAPDVPGRVIGDPARLRQVLGNLIGNAIKFTERGEIEVTVSIDEARTESTLLRFAVRDTGIGIPASRQAAIFGAFSQADDSTTRRFGGTGLGLTICTHLVQMMKGRVWLDSVEGQGSCFYFTARLGVDASAQRSPPVAQFSGQRALLLERHPTVAAQLATVLAQCGVDTAKISDSEAAIRAIEKSRAIGFPYDYVLVDALMPPPGGLALAESWRGGSCPEKLIVLLTTEQQRQELDRLRELAVGTHLVKPIAAEDLVAALKLLSGAGDEGTEILAPFDFAADAGRTSTGHINALLVEDNPVNQELARRLLEKRGY</sequence>
<dbReference type="InterPro" id="IPR001610">
    <property type="entry name" value="PAC"/>
</dbReference>
<keyword evidence="5" id="KW-0547">Nucleotide-binding</keyword>
<dbReference type="Pfam" id="PF02518">
    <property type="entry name" value="HATPase_c"/>
    <property type="match status" value="1"/>
</dbReference>
<dbReference type="InterPro" id="IPR036890">
    <property type="entry name" value="HATPase_C_sf"/>
</dbReference>
<accession>A0A011QNA0</accession>
<comment type="caution">
    <text evidence="17">The sequence shown here is derived from an EMBL/GenBank/DDBJ whole genome shotgun (WGS) entry which is preliminary data.</text>
</comment>
<dbReference type="SMART" id="SM00448">
    <property type="entry name" value="REC"/>
    <property type="match status" value="1"/>
</dbReference>
<dbReference type="PANTHER" id="PTHR45339:SF1">
    <property type="entry name" value="HYBRID SIGNAL TRANSDUCTION HISTIDINE KINASE J"/>
    <property type="match status" value="1"/>
</dbReference>
<evidence type="ECO:0000313" key="18">
    <source>
        <dbReference type="Proteomes" id="UP000022141"/>
    </source>
</evidence>
<evidence type="ECO:0000256" key="1">
    <source>
        <dbReference type="ARBA" id="ARBA00000085"/>
    </source>
</evidence>
<evidence type="ECO:0000259" key="14">
    <source>
        <dbReference type="PROSITE" id="PS50109"/>
    </source>
</evidence>
<dbReference type="InterPro" id="IPR003661">
    <property type="entry name" value="HisK_dim/P_dom"/>
</dbReference>
<dbReference type="EMBL" id="JEMY01000006">
    <property type="protein sequence ID" value="EXI90470.1"/>
    <property type="molecule type" value="Genomic_DNA"/>
</dbReference>
<dbReference type="InterPro" id="IPR005467">
    <property type="entry name" value="His_kinase_dom"/>
</dbReference>
<keyword evidence="7" id="KW-0067">ATP-binding</keyword>
<evidence type="ECO:0000259" key="16">
    <source>
        <dbReference type="PROSITE" id="PS50113"/>
    </source>
</evidence>
<dbReference type="InterPro" id="IPR011006">
    <property type="entry name" value="CheY-like_superfamily"/>
</dbReference>
<gene>
    <name evidence="17" type="primary">barA_3</name>
    <name evidence="17" type="ORF">AW11_00825</name>
</gene>
<dbReference type="eggNOG" id="COG2205">
    <property type="taxonomic scope" value="Bacteria"/>
</dbReference>
<feature type="domain" description="Response regulatory" evidence="15">
    <location>
        <begin position="441"/>
        <end position="561"/>
    </location>
</feature>
<dbReference type="Proteomes" id="UP000022141">
    <property type="component" value="Unassembled WGS sequence"/>
</dbReference>
<evidence type="ECO:0000256" key="9">
    <source>
        <dbReference type="ARBA" id="ARBA00058004"/>
    </source>
</evidence>
<dbReference type="FunFam" id="3.30.565.10:FF:000010">
    <property type="entry name" value="Sensor histidine kinase RcsC"/>
    <property type="match status" value="1"/>
</dbReference>
<keyword evidence="4 17" id="KW-0808">Transferase</keyword>
<organism evidence="17 18">
    <name type="scientific">Accumulibacter regalis</name>
    <dbReference type="NCBI Taxonomy" id="522306"/>
    <lineage>
        <taxon>Bacteria</taxon>
        <taxon>Pseudomonadati</taxon>
        <taxon>Pseudomonadota</taxon>
        <taxon>Betaproteobacteria</taxon>
        <taxon>Candidatus Accumulibacter</taxon>
    </lineage>
</organism>
<dbReference type="CDD" id="cd00156">
    <property type="entry name" value="REC"/>
    <property type="match status" value="1"/>
</dbReference>
<dbReference type="STRING" id="1454004.AW11_00825"/>
<dbReference type="CDD" id="cd16922">
    <property type="entry name" value="HATPase_EvgS-ArcB-TorS-like"/>
    <property type="match status" value="1"/>
</dbReference>
<dbReference type="InterPro" id="IPR035965">
    <property type="entry name" value="PAS-like_dom_sf"/>
</dbReference>
<dbReference type="EC" id="2.7.13.3" evidence="2"/>
<dbReference type="SUPFAM" id="SSF52172">
    <property type="entry name" value="CheY-like"/>
    <property type="match status" value="1"/>
</dbReference>
<dbReference type="Pfam" id="PF00512">
    <property type="entry name" value="HisKA"/>
    <property type="match status" value="1"/>
</dbReference>
<dbReference type="PROSITE" id="PS50113">
    <property type="entry name" value="PAC"/>
    <property type="match status" value="1"/>
</dbReference>
<keyword evidence="18" id="KW-1185">Reference proteome</keyword>
<dbReference type="PRINTS" id="PR00344">
    <property type="entry name" value="BCTRLSENSOR"/>
</dbReference>
<feature type="domain" description="PAC" evidence="16">
    <location>
        <begin position="132"/>
        <end position="185"/>
    </location>
</feature>
<dbReference type="InterPro" id="IPR003594">
    <property type="entry name" value="HATPase_dom"/>
</dbReference>
<evidence type="ECO:0000256" key="13">
    <source>
        <dbReference type="PROSITE-ProRule" id="PRU00169"/>
    </source>
</evidence>
<evidence type="ECO:0000256" key="3">
    <source>
        <dbReference type="ARBA" id="ARBA00022553"/>
    </source>
</evidence>
<comment type="function">
    <text evidence="9">Member of the two-component regulatory system BvgS/BvgA. Phosphorylates BvgA via a four-step phosphorelay in response to environmental signals.</text>
</comment>
<evidence type="ECO:0000256" key="2">
    <source>
        <dbReference type="ARBA" id="ARBA00012438"/>
    </source>
</evidence>
<dbReference type="InterPro" id="IPR004358">
    <property type="entry name" value="Sig_transdc_His_kin-like_C"/>
</dbReference>
<dbReference type="InterPro" id="IPR036097">
    <property type="entry name" value="HisK_dim/P_sf"/>
</dbReference>
<dbReference type="SUPFAM" id="SSF47384">
    <property type="entry name" value="Homodimeric domain of signal transducing histidine kinase"/>
    <property type="match status" value="1"/>
</dbReference>
<dbReference type="AlphaFoldDB" id="A0A011QNA0"/>
<dbReference type="SMART" id="SM00388">
    <property type="entry name" value="HisKA"/>
    <property type="match status" value="1"/>
</dbReference>
<dbReference type="Gene3D" id="3.30.565.10">
    <property type="entry name" value="Histidine kinase-like ATPase, C-terminal domain"/>
    <property type="match status" value="1"/>
</dbReference>
<evidence type="ECO:0000256" key="6">
    <source>
        <dbReference type="ARBA" id="ARBA00022777"/>
    </source>
</evidence>
<comment type="caution">
    <text evidence="13">Lacks conserved residue(s) required for the propagation of feature annotation.</text>
</comment>
<keyword evidence="3 13" id="KW-0597">Phosphoprotein</keyword>
<dbReference type="GO" id="GO:0000155">
    <property type="term" value="F:phosphorelay sensor kinase activity"/>
    <property type="evidence" value="ECO:0007669"/>
    <property type="project" value="InterPro"/>
</dbReference>
<protein>
    <recommendedName>
        <fullName evidence="11">Sensory/regulatory protein RpfC</fullName>
        <ecNumber evidence="2">2.7.13.3</ecNumber>
    </recommendedName>
    <alternativeName>
        <fullName evidence="12">Virulence sensor protein BvgS</fullName>
    </alternativeName>
</protein>
<dbReference type="Gene3D" id="3.30.450.20">
    <property type="entry name" value="PAS domain"/>
    <property type="match status" value="1"/>
</dbReference>
<feature type="domain" description="Response regulatory" evidence="15">
    <location>
        <begin position="589"/>
        <end position="612"/>
    </location>
</feature>
<dbReference type="FunFam" id="1.10.287.130:FF:000002">
    <property type="entry name" value="Two-component osmosensing histidine kinase"/>
    <property type="match status" value="1"/>
</dbReference>
<dbReference type="Pfam" id="PF08447">
    <property type="entry name" value="PAS_3"/>
    <property type="match status" value="1"/>
</dbReference>
<evidence type="ECO:0000256" key="4">
    <source>
        <dbReference type="ARBA" id="ARBA00022679"/>
    </source>
</evidence>
<feature type="domain" description="Histidine kinase" evidence="14">
    <location>
        <begin position="203"/>
        <end position="424"/>
    </location>
</feature>
<dbReference type="PANTHER" id="PTHR45339">
    <property type="entry name" value="HYBRID SIGNAL TRANSDUCTION HISTIDINE KINASE J"/>
    <property type="match status" value="1"/>
</dbReference>
<dbReference type="NCBIfam" id="TIGR00229">
    <property type="entry name" value="sensory_box"/>
    <property type="match status" value="1"/>
</dbReference>
<proteinExistence type="predicted"/>
<dbReference type="SMART" id="SM00086">
    <property type="entry name" value="PAC"/>
    <property type="match status" value="1"/>
</dbReference>
<dbReference type="Gene3D" id="3.40.50.2300">
    <property type="match status" value="1"/>
</dbReference>
<evidence type="ECO:0000256" key="8">
    <source>
        <dbReference type="ARBA" id="ARBA00023012"/>
    </source>
</evidence>
<dbReference type="CDD" id="cd00130">
    <property type="entry name" value="PAS"/>
    <property type="match status" value="1"/>
</dbReference>
<name>A0A011QNA0_ACCRE</name>
<evidence type="ECO:0000313" key="17">
    <source>
        <dbReference type="EMBL" id="EXI90470.1"/>
    </source>
</evidence>
<feature type="modified residue" description="4-aspartylphosphate" evidence="13">
    <location>
        <position position="495"/>
    </location>
</feature>
<dbReference type="PROSITE" id="PS50109">
    <property type="entry name" value="HIS_KIN"/>
    <property type="match status" value="1"/>
</dbReference>
<evidence type="ECO:0000256" key="12">
    <source>
        <dbReference type="ARBA" id="ARBA00070152"/>
    </source>
</evidence>
<evidence type="ECO:0000256" key="7">
    <source>
        <dbReference type="ARBA" id="ARBA00022840"/>
    </source>
</evidence>
<dbReference type="CDD" id="cd00082">
    <property type="entry name" value="HisKA"/>
    <property type="match status" value="1"/>
</dbReference>
<evidence type="ECO:0000256" key="11">
    <source>
        <dbReference type="ARBA" id="ARBA00068150"/>
    </source>
</evidence>
<dbReference type="InterPro" id="IPR000700">
    <property type="entry name" value="PAS-assoc_C"/>
</dbReference>
<keyword evidence="8" id="KW-0902">Two-component regulatory system</keyword>
<dbReference type="Pfam" id="PF00072">
    <property type="entry name" value="Response_reg"/>
    <property type="match status" value="1"/>
</dbReference>
<dbReference type="PROSITE" id="PS50110">
    <property type="entry name" value="RESPONSE_REGULATORY"/>
    <property type="match status" value="2"/>
</dbReference>
<dbReference type="PATRIC" id="fig|1454004.3.peg.855"/>
<evidence type="ECO:0000256" key="10">
    <source>
        <dbReference type="ARBA" id="ARBA00064003"/>
    </source>
</evidence>
<dbReference type="SUPFAM" id="SSF55785">
    <property type="entry name" value="PYP-like sensor domain (PAS domain)"/>
    <property type="match status" value="1"/>
</dbReference>
<reference evidence="17" key="1">
    <citation type="submission" date="2014-02" db="EMBL/GenBank/DDBJ databases">
        <title>Expanding our view of genomic diversity in Candidatus Accumulibacter clades.</title>
        <authorList>
            <person name="Skennerton C.T."/>
            <person name="Barr J.J."/>
            <person name="Slater F.R."/>
            <person name="Bond P.L."/>
            <person name="Tyson G.W."/>
        </authorList>
    </citation>
    <scope>NUCLEOTIDE SEQUENCE [LARGE SCALE GENOMIC DNA]</scope>
</reference>
<evidence type="ECO:0000259" key="15">
    <source>
        <dbReference type="PROSITE" id="PS50110"/>
    </source>
</evidence>
<dbReference type="GO" id="GO:0005524">
    <property type="term" value="F:ATP binding"/>
    <property type="evidence" value="ECO:0007669"/>
    <property type="project" value="UniProtKB-KW"/>
</dbReference>